<sequence length="104" mass="11816">MGSLPKERINASRIFDTIPYRFLLEIAMAIATRCILMICLIVPTWAHAGSTEAEKEIACKDDAMRLCSEFVPDRDKITLCMQRRIPQLSPACRAIFDEDKPKSK</sequence>
<evidence type="ECO:0000313" key="1">
    <source>
        <dbReference type="EMBL" id="CAE29550.1"/>
    </source>
</evidence>
<dbReference type="PhylomeDB" id="Q6N2E1"/>
<dbReference type="EMBL" id="BX572606">
    <property type="protein sequence ID" value="CAE29550.1"/>
    <property type="molecule type" value="Genomic_DNA"/>
</dbReference>
<dbReference type="STRING" id="258594.RPA4109"/>
<dbReference type="AlphaFoldDB" id="Q6N2E1"/>
<protein>
    <recommendedName>
        <fullName evidence="2">Cysteine rich repeat protein</fullName>
    </recommendedName>
</protein>
<name>Q6N2E1_RHOPA</name>
<dbReference type="HOGENOM" id="CLU_145244_4_1_5"/>
<evidence type="ECO:0008006" key="2">
    <source>
        <dbReference type="Google" id="ProtNLM"/>
    </source>
</evidence>
<gene>
    <name evidence="1" type="ordered locus">RPA4109</name>
</gene>
<dbReference type="eggNOG" id="ENOG5030YYQ">
    <property type="taxonomic scope" value="Bacteria"/>
</dbReference>
<accession>Q6N2E1</accession>
<proteinExistence type="predicted"/>
<organism evidence="1">
    <name type="scientific">Rhodopseudomonas palustris (strain ATCC BAA-98 / CGA009)</name>
    <dbReference type="NCBI Taxonomy" id="258594"/>
    <lineage>
        <taxon>Bacteria</taxon>
        <taxon>Pseudomonadati</taxon>
        <taxon>Pseudomonadota</taxon>
        <taxon>Alphaproteobacteria</taxon>
        <taxon>Hyphomicrobiales</taxon>
        <taxon>Nitrobacteraceae</taxon>
        <taxon>Rhodopseudomonas</taxon>
    </lineage>
</organism>
<reference evidence="1" key="1">
    <citation type="journal article" date="2004" name="Nat. Biotechnol.">
        <title>Complete genome sequence of the metabolically versatile photosynthetic bacterium Rhodopseudomonas palustris.</title>
        <authorList>
            <person name="Larimer F.W."/>
            <person name="Chain P."/>
            <person name="Hauser L."/>
            <person name="Lamerdin J."/>
            <person name="Malfatti S."/>
            <person name="Do L."/>
            <person name="Land M.L."/>
            <person name="Pelletier D.A."/>
            <person name="Beatty J.T."/>
            <person name="Lang A.S."/>
            <person name="Tabita F.R."/>
            <person name="Gibson J.L."/>
            <person name="Hanson T.E."/>
            <person name="Bobst C."/>
            <person name="Torres J.L."/>
            <person name="Peres C."/>
            <person name="Harrison F.H."/>
            <person name="Gibson J."/>
            <person name="Harwood C.S."/>
        </authorList>
    </citation>
    <scope>NUCLEOTIDE SEQUENCE [LARGE SCALE GENOMIC DNA]</scope>
    <source>
        <strain evidence="1">CGA009</strain>
    </source>
</reference>